<protein>
    <submittedName>
        <fullName evidence="10">DNA ligase</fullName>
        <ecNumber evidence="10">6.5.1.1</ecNumber>
    </submittedName>
</protein>
<sequence length="281" mass="31878">MDRSISTKLSLCMLLFSSQALHAQSPQPPALVLASDYQQGLDLQNYWVCEKYDGVRAYWDGKQLLSRAGHVIEIPQSISQQLPEVPVDGELWLGRGRFSELVSLIKQQSPNLNKWQEVEFVVFDLPHYPGPYQQRYRHLQTLSSTSEFMRVPVYRAYPGRPTLEQQLAKISAEGGEGLMLRDPQSMYLPTRSNALIKYKSYQDAEAKVVAYSDGKGKYRGMLGALVVQDQQGRQFKIGSGLSDQLRADPPPIGSLVEYRYNGLTEHGKPRFARFVRVHQTL</sequence>
<evidence type="ECO:0000256" key="3">
    <source>
        <dbReference type="ARBA" id="ARBA00022705"/>
    </source>
</evidence>
<dbReference type="PANTHER" id="PTHR47810">
    <property type="entry name" value="DNA LIGASE"/>
    <property type="match status" value="1"/>
</dbReference>
<dbReference type="GO" id="GO:0003910">
    <property type="term" value="F:DNA ligase (ATP) activity"/>
    <property type="evidence" value="ECO:0007669"/>
    <property type="project" value="UniProtKB-EC"/>
</dbReference>
<evidence type="ECO:0000256" key="1">
    <source>
        <dbReference type="ARBA" id="ARBA00001968"/>
    </source>
</evidence>
<evidence type="ECO:0000256" key="7">
    <source>
        <dbReference type="SAM" id="SignalP"/>
    </source>
</evidence>
<evidence type="ECO:0000313" key="10">
    <source>
        <dbReference type="EMBL" id="MEE1674702.1"/>
    </source>
</evidence>
<dbReference type="InterPro" id="IPR029319">
    <property type="entry name" value="DNA_ligase_OB"/>
</dbReference>
<feature type="signal peptide" evidence="7">
    <location>
        <begin position="1"/>
        <end position="23"/>
    </location>
</feature>
<accession>A0ABU7G654</accession>
<evidence type="ECO:0000313" key="11">
    <source>
        <dbReference type="Proteomes" id="UP001310248"/>
    </source>
</evidence>
<evidence type="ECO:0000256" key="2">
    <source>
        <dbReference type="ARBA" id="ARBA00022598"/>
    </source>
</evidence>
<dbReference type="RefSeq" id="WP_163133413.1">
    <property type="nucleotide sequence ID" value="NZ_JAYDYW010000009.1"/>
</dbReference>
<dbReference type="PANTHER" id="PTHR47810:SF1">
    <property type="entry name" value="DNA LIGASE B"/>
    <property type="match status" value="1"/>
</dbReference>
<keyword evidence="5" id="KW-0234">DNA repair</keyword>
<dbReference type="Gene3D" id="2.40.50.140">
    <property type="entry name" value="Nucleic acid-binding proteins"/>
    <property type="match status" value="1"/>
</dbReference>
<organism evidence="10 11">
    <name type="scientific">Agarivorans aestuarii</name>
    <dbReference type="NCBI Taxonomy" id="1563703"/>
    <lineage>
        <taxon>Bacteria</taxon>
        <taxon>Pseudomonadati</taxon>
        <taxon>Pseudomonadota</taxon>
        <taxon>Gammaproteobacteria</taxon>
        <taxon>Alteromonadales</taxon>
        <taxon>Alteromonadaceae</taxon>
        <taxon>Agarivorans</taxon>
    </lineage>
</organism>
<reference evidence="11" key="1">
    <citation type="submission" date="2023-07" db="EMBL/GenBank/DDBJ databases">
        <title>Draft genome sequence of Agarivorans aestuarii strain ZMCS4, a CAZymes producing bacteria isolated from the marine brown algae Clodostephus spongiosus.</title>
        <authorList>
            <person name="Lorente B."/>
            <person name="Cabral C."/>
            <person name="Frias J."/>
            <person name="Faria J."/>
            <person name="Toubarro D."/>
        </authorList>
    </citation>
    <scope>NUCLEOTIDE SEQUENCE [LARGE SCALE GENOMIC DNA]</scope>
    <source>
        <strain evidence="11">ZMCS4</strain>
    </source>
</reference>
<keyword evidence="4" id="KW-0227">DNA damage</keyword>
<feature type="domain" description="ATP-dependent DNA ligase family profile" evidence="8">
    <location>
        <begin position="46"/>
        <end position="199"/>
    </location>
</feature>
<feature type="domain" description="DNA ligase OB-like" evidence="9">
    <location>
        <begin position="214"/>
        <end position="277"/>
    </location>
</feature>
<evidence type="ECO:0000256" key="4">
    <source>
        <dbReference type="ARBA" id="ARBA00022763"/>
    </source>
</evidence>
<evidence type="ECO:0000256" key="5">
    <source>
        <dbReference type="ARBA" id="ARBA00023204"/>
    </source>
</evidence>
<gene>
    <name evidence="10" type="ORF">SNR37_004146</name>
</gene>
<feature type="chain" id="PRO_5047063052" evidence="7">
    <location>
        <begin position="24"/>
        <end position="281"/>
    </location>
</feature>
<dbReference type="Pfam" id="PF01068">
    <property type="entry name" value="DNA_ligase_A_M"/>
    <property type="match status" value="1"/>
</dbReference>
<dbReference type="Pfam" id="PF14743">
    <property type="entry name" value="DNA_ligase_OB_2"/>
    <property type="match status" value="1"/>
</dbReference>
<keyword evidence="2 10" id="KW-0436">Ligase</keyword>
<dbReference type="InterPro" id="IPR050326">
    <property type="entry name" value="NAD_dep_DNA_ligaseB"/>
</dbReference>
<dbReference type="Proteomes" id="UP001310248">
    <property type="component" value="Unassembled WGS sequence"/>
</dbReference>
<dbReference type="EMBL" id="JAYDYW010000009">
    <property type="protein sequence ID" value="MEE1674702.1"/>
    <property type="molecule type" value="Genomic_DNA"/>
</dbReference>
<dbReference type="Gene3D" id="3.30.470.30">
    <property type="entry name" value="DNA ligase/mRNA capping enzyme"/>
    <property type="match status" value="1"/>
</dbReference>
<keyword evidence="11" id="KW-1185">Reference proteome</keyword>
<dbReference type="SUPFAM" id="SSF50249">
    <property type="entry name" value="Nucleic acid-binding proteins"/>
    <property type="match status" value="1"/>
</dbReference>
<evidence type="ECO:0000256" key="6">
    <source>
        <dbReference type="ARBA" id="ARBA00034003"/>
    </source>
</evidence>
<evidence type="ECO:0000259" key="8">
    <source>
        <dbReference type="Pfam" id="PF01068"/>
    </source>
</evidence>
<dbReference type="InterPro" id="IPR012310">
    <property type="entry name" value="DNA_ligase_ATP-dep_cent"/>
</dbReference>
<dbReference type="SUPFAM" id="SSF56091">
    <property type="entry name" value="DNA ligase/mRNA capping enzyme, catalytic domain"/>
    <property type="match status" value="1"/>
</dbReference>
<proteinExistence type="predicted"/>
<name>A0ABU7G654_9ALTE</name>
<keyword evidence="3" id="KW-0235">DNA replication</keyword>
<dbReference type="CDD" id="cd07896">
    <property type="entry name" value="Adenylation_kDNA_ligase_like"/>
    <property type="match status" value="1"/>
</dbReference>
<keyword evidence="7" id="KW-0732">Signal</keyword>
<dbReference type="NCBIfam" id="NF006592">
    <property type="entry name" value="PRK09125.1"/>
    <property type="match status" value="1"/>
</dbReference>
<dbReference type="InterPro" id="IPR012340">
    <property type="entry name" value="NA-bd_OB-fold"/>
</dbReference>
<evidence type="ECO:0000259" key="9">
    <source>
        <dbReference type="Pfam" id="PF14743"/>
    </source>
</evidence>
<dbReference type="Gene3D" id="3.30.1490.70">
    <property type="match status" value="1"/>
</dbReference>
<comment type="catalytic activity">
    <reaction evidence="6">
        <text>ATP + (deoxyribonucleotide)n-3'-hydroxyl + 5'-phospho-(deoxyribonucleotide)m = (deoxyribonucleotide)n+m + AMP + diphosphate.</text>
        <dbReference type="EC" id="6.5.1.1"/>
    </reaction>
</comment>
<dbReference type="CDD" id="cd08041">
    <property type="entry name" value="OBF_kDNA_ligase_like"/>
    <property type="match status" value="1"/>
</dbReference>
<comment type="cofactor">
    <cofactor evidence="1">
        <name>a divalent metal cation</name>
        <dbReference type="ChEBI" id="CHEBI:60240"/>
    </cofactor>
</comment>
<reference evidence="10 11" key="2">
    <citation type="submission" date="2023-12" db="EMBL/GenBank/DDBJ databases">
        <authorList>
            <consortium name="Cladostephus spongiosus"/>
            <person name="Lorente B."/>
            <person name="Cabral C."/>
            <person name="Frias J."/>
            <person name="Faria J."/>
            <person name="Toubarro D."/>
        </authorList>
    </citation>
    <scope>NUCLEOTIDE SEQUENCE [LARGE SCALE GENOMIC DNA]</scope>
    <source>
        <strain evidence="10 11">ZMCS4</strain>
    </source>
</reference>
<dbReference type="EC" id="6.5.1.1" evidence="10"/>
<comment type="caution">
    <text evidence="10">The sequence shown here is derived from an EMBL/GenBank/DDBJ whole genome shotgun (WGS) entry which is preliminary data.</text>
</comment>